<evidence type="ECO:0000256" key="2">
    <source>
        <dbReference type="ARBA" id="ARBA00023125"/>
    </source>
</evidence>
<evidence type="ECO:0000259" key="5">
    <source>
        <dbReference type="PROSITE" id="PS50977"/>
    </source>
</evidence>
<keyword evidence="7" id="KW-1185">Reference proteome</keyword>
<dbReference type="InterPro" id="IPR036271">
    <property type="entry name" value="Tet_transcr_reg_TetR-rel_C_sf"/>
</dbReference>
<dbReference type="Gene3D" id="1.10.357.10">
    <property type="entry name" value="Tetracycline Repressor, domain 2"/>
    <property type="match status" value="1"/>
</dbReference>
<protein>
    <submittedName>
        <fullName evidence="6">TetR/AcrR family transcriptional regulator</fullName>
    </submittedName>
</protein>
<dbReference type="EMBL" id="BAABJP010000015">
    <property type="protein sequence ID" value="GAA5157450.1"/>
    <property type="molecule type" value="Genomic_DNA"/>
</dbReference>
<evidence type="ECO:0000256" key="3">
    <source>
        <dbReference type="ARBA" id="ARBA00023163"/>
    </source>
</evidence>
<dbReference type="InterPro" id="IPR011075">
    <property type="entry name" value="TetR_C"/>
</dbReference>
<dbReference type="Proteomes" id="UP001428817">
    <property type="component" value="Unassembled WGS sequence"/>
</dbReference>
<gene>
    <name evidence="6" type="ORF">GCM10023321_35720</name>
</gene>
<dbReference type="Gene3D" id="1.10.10.60">
    <property type="entry name" value="Homeodomain-like"/>
    <property type="match status" value="1"/>
</dbReference>
<dbReference type="Pfam" id="PF00440">
    <property type="entry name" value="TetR_N"/>
    <property type="match status" value="1"/>
</dbReference>
<reference evidence="7" key="1">
    <citation type="journal article" date="2019" name="Int. J. Syst. Evol. Microbiol.">
        <title>The Global Catalogue of Microorganisms (GCM) 10K type strain sequencing project: providing services to taxonomists for standard genome sequencing and annotation.</title>
        <authorList>
            <consortium name="The Broad Institute Genomics Platform"/>
            <consortium name="The Broad Institute Genome Sequencing Center for Infectious Disease"/>
            <person name="Wu L."/>
            <person name="Ma J."/>
        </authorList>
    </citation>
    <scope>NUCLEOTIDE SEQUENCE [LARGE SCALE GENOMIC DNA]</scope>
    <source>
        <strain evidence="7">JCM 18303</strain>
    </source>
</reference>
<dbReference type="SUPFAM" id="SSF48498">
    <property type="entry name" value="Tetracyclin repressor-like, C-terminal domain"/>
    <property type="match status" value="1"/>
</dbReference>
<keyword evidence="3" id="KW-0804">Transcription</keyword>
<dbReference type="RefSeq" id="WP_185059323.1">
    <property type="nucleotide sequence ID" value="NZ_BAABJP010000015.1"/>
</dbReference>
<organism evidence="6 7">
    <name type="scientific">Pseudonocardia eucalypti</name>
    <dbReference type="NCBI Taxonomy" id="648755"/>
    <lineage>
        <taxon>Bacteria</taxon>
        <taxon>Bacillati</taxon>
        <taxon>Actinomycetota</taxon>
        <taxon>Actinomycetes</taxon>
        <taxon>Pseudonocardiales</taxon>
        <taxon>Pseudonocardiaceae</taxon>
        <taxon>Pseudonocardia</taxon>
    </lineage>
</organism>
<dbReference type="PROSITE" id="PS50977">
    <property type="entry name" value="HTH_TETR_2"/>
    <property type="match status" value="1"/>
</dbReference>
<sequence length="202" mass="21871">MATRGRPRAFDRTGALRRAMEVFWEHGYEGSSIHQLTAAMGINAPSLYAAFQCKEALFREAVELYGAEGGDLIGRSLAGGGTARDAVAAMLRLGAAEYTDQSHPRGCMIVLAATTYTPKTEGIRDYLAECRRQSAGQLRDRLAKGVADGDLDPETDLDRLANYLSTVWYGMSLQARDGATTEELLDVADAAMAGWDRLTGSR</sequence>
<keyword evidence="1" id="KW-0805">Transcription regulation</keyword>
<accession>A0ABP9QBR2</accession>
<evidence type="ECO:0000256" key="4">
    <source>
        <dbReference type="PROSITE-ProRule" id="PRU00335"/>
    </source>
</evidence>
<proteinExistence type="predicted"/>
<evidence type="ECO:0000313" key="7">
    <source>
        <dbReference type="Proteomes" id="UP001428817"/>
    </source>
</evidence>
<name>A0ABP9QBR2_9PSEU</name>
<dbReference type="Pfam" id="PF16925">
    <property type="entry name" value="TetR_C_13"/>
    <property type="match status" value="1"/>
</dbReference>
<evidence type="ECO:0000256" key="1">
    <source>
        <dbReference type="ARBA" id="ARBA00023015"/>
    </source>
</evidence>
<evidence type="ECO:0000313" key="6">
    <source>
        <dbReference type="EMBL" id="GAA5157450.1"/>
    </source>
</evidence>
<dbReference type="InterPro" id="IPR009057">
    <property type="entry name" value="Homeodomain-like_sf"/>
</dbReference>
<dbReference type="SUPFAM" id="SSF46689">
    <property type="entry name" value="Homeodomain-like"/>
    <property type="match status" value="1"/>
</dbReference>
<comment type="caution">
    <text evidence="6">The sequence shown here is derived from an EMBL/GenBank/DDBJ whole genome shotgun (WGS) entry which is preliminary data.</text>
</comment>
<feature type="DNA-binding region" description="H-T-H motif" evidence="4">
    <location>
        <begin position="32"/>
        <end position="51"/>
    </location>
</feature>
<feature type="domain" description="HTH tetR-type" evidence="5">
    <location>
        <begin position="9"/>
        <end position="69"/>
    </location>
</feature>
<dbReference type="PANTHER" id="PTHR47506:SF1">
    <property type="entry name" value="HTH-TYPE TRANSCRIPTIONAL REGULATOR YJDC"/>
    <property type="match status" value="1"/>
</dbReference>
<dbReference type="InterPro" id="IPR001647">
    <property type="entry name" value="HTH_TetR"/>
</dbReference>
<keyword evidence="2 4" id="KW-0238">DNA-binding</keyword>
<dbReference type="PANTHER" id="PTHR47506">
    <property type="entry name" value="TRANSCRIPTIONAL REGULATORY PROTEIN"/>
    <property type="match status" value="1"/>
</dbReference>